<keyword evidence="5" id="KW-1185">Reference proteome</keyword>
<proteinExistence type="inferred from homology"/>
<dbReference type="CDD" id="cd07043">
    <property type="entry name" value="STAS_anti-anti-sigma_factors"/>
    <property type="match status" value="1"/>
</dbReference>
<sequence>MTEEAFSVRHRVTGDAVVVTVSGGVDLCSAPAMISEMDQARRAATPPQPVIVDLSRVDFLGSAGLSLLVEAEQRCAEAGTPLRLVASSRVVLRALEAADLRQVFTVSETVECALGEGWPGR</sequence>
<dbReference type="SUPFAM" id="SSF52091">
    <property type="entry name" value="SpoIIaa-like"/>
    <property type="match status" value="1"/>
</dbReference>
<comment type="similarity">
    <text evidence="1 2">Belongs to the anti-sigma-factor antagonist family.</text>
</comment>
<dbReference type="Proteomes" id="UP000830158">
    <property type="component" value="Chromosome"/>
</dbReference>
<evidence type="ECO:0000313" key="4">
    <source>
        <dbReference type="EMBL" id="UQS26896.1"/>
    </source>
</evidence>
<dbReference type="RefSeq" id="WP_249467072.1">
    <property type="nucleotide sequence ID" value="NZ_CP091196.1"/>
</dbReference>
<dbReference type="EMBL" id="CP091196">
    <property type="protein sequence ID" value="UQS26896.1"/>
    <property type="molecule type" value="Genomic_DNA"/>
</dbReference>
<dbReference type="Gene3D" id="3.30.750.24">
    <property type="entry name" value="STAS domain"/>
    <property type="match status" value="1"/>
</dbReference>
<name>A0ABY4P3V0_9PSEU</name>
<dbReference type="InterPro" id="IPR036513">
    <property type="entry name" value="STAS_dom_sf"/>
</dbReference>
<evidence type="ECO:0000256" key="1">
    <source>
        <dbReference type="ARBA" id="ARBA00009013"/>
    </source>
</evidence>
<organism evidence="4 5">
    <name type="scientific">Amycolatopsis thermalba</name>
    <dbReference type="NCBI Taxonomy" id="944492"/>
    <lineage>
        <taxon>Bacteria</taxon>
        <taxon>Bacillati</taxon>
        <taxon>Actinomycetota</taxon>
        <taxon>Actinomycetes</taxon>
        <taxon>Pseudonocardiales</taxon>
        <taxon>Pseudonocardiaceae</taxon>
        <taxon>Amycolatopsis</taxon>
    </lineage>
</organism>
<reference evidence="4" key="1">
    <citation type="submission" date="2022-01" db="EMBL/GenBank/DDBJ databases">
        <title>PSI-footprinting approach for the identification of protein synthesis inhibitor producers.</title>
        <authorList>
            <person name="Handel F."/>
            <person name="Kulik A."/>
            <person name="Wex K.W."/>
            <person name="Berscheid A."/>
            <person name="Saur J.S."/>
            <person name="Winkler A."/>
            <person name="Wibberg D."/>
            <person name="Kalinowski J."/>
            <person name="Broetz-Oesterhelt H."/>
            <person name="Mast Y."/>
        </authorList>
    </citation>
    <scope>NUCLEOTIDE SEQUENCE</scope>
    <source>
        <strain evidence="4">KNN 49.3e</strain>
    </source>
</reference>
<dbReference type="PANTHER" id="PTHR33495:SF2">
    <property type="entry name" value="ANTI-SIGMA FACTOR ANTAGONIST TM_1081-RELATED"/>
    <property type="match status" value="1"/>
</dbReference>
<gene>
    <name evidence="4" type="ORF">L1857_30900</name>
</gene>
<evidence type="ECO:0000259" key="3">
    <source>
        <dbReference type="Pfam" id="PF01740"/>
    </source>
</evidence>
<dbReference type="NCBIfam" id="TIGR00377">
    <property type="entry name" value="ant_ant_sig"/>
    <property type="match status" value="1"/>
</dbReference>
<dbReference type="Pfam" id="PF01740">
    <property type="entry name" value="STAS"/>
    <property type="match status" value="1"/>
</dbReference>
<evidence type="ECO:0000256" key="2">
    <source>
        <dbReference type="RuleBase" id="RU003749"/>
    </source>
</evidence>
<evidence type="ECO:0000313" key="5">
    <source>
        <dbReference type="Proteomes" id="UP000830158"/>
    </source>
</evidence>
<dbReference type="InterPro" id="IPR003658">
    <property type="entry name" value="Anti-sigma_ant"/>
</dbReference>
<accession>A0ABY4P3V0</accession>
<protein>
    <recommendedName>
        <fullName evidence="2">Anti-sigma factor antagonist</fullName>
    </recommendedName>
</protein>
<feature type="domain" description="STAS" evidence="3">
    <location>
        <begin position="11"/>
        <end position="111"/>
    </location>
</feature>
<dbReference type="InterPro" id="IPR002645">
    <property type="entry name" value="STAS_dom"/>
</dbReference>
<dbReference type="PANTHER" id="PTHR33495">
    <property type="entry name" value="ANTI-SIGMA FACTOR ANTAGONIST TM_1081-RELATED-RELATED"/>
    <property type="match status" value="1"/>
</dbReference>